<dbReference type="RefSeq" id="XP_018737675.1">
    <property type="nucleotide sequence ID" value="XM_018879794.1"/>
</dbReference>
<dbReference type="InterPro" id="IPR050231">
    <property type="entry name" value="Iron_ascorbate_oxido_reductase"/>
</dbReference>
<dbReference type="PANTHER" id="PTHR47990">
    <property type="entry name" value="2-OXOGLUTARATE (2OG) AND FE(II)-DEPENDENT OXYGENASE SUPERFAMILY PROTEIN-RELATED"/>
    <property type="match status" value="1"/>
</dbReference>
<dbReference type="Proteomes" id="UP000189580">
    <property type="component" value="Chromosome b"/>
</dbReference>
<dbReference type="SUPFAM" id="SSF51197">
    <property type="entry name" value="Clavaminate synthase-like"/>
    <property type="match status" value="1"/>
</dbReference>
<evidence type="ECO:0000256" key="1">
    <source>
        <dbReference type="RuleBase" id="RU003682"/>
    </source>
</evidence>
<organism evidence="3 4">
    <name type="scientific">Sugiyamaella lignohabitans</name>
    <dbReference type="NCBI Taxonomy" id="796027"/>
    <lineage>
        <taxon>Eukaryota</taxon>
        <taxon>Fungi</taxon>
        <taxon>Dikarya</taxon>
        <taxon>Ascomycota</taxon>
        <taxon>Saccharomycotina</taxon>
        <taxon>Dipodascomycetes</taxon>
        <taxon>Dipodascales</taxon>
        <taxon>Trichomonascaceae</taxon>
        <taxon>Sugiyamaella</taxon>
    </lineage>
</organism>
<dbReference type="AlphaFoldDB" id="A0A167FEH8"/>
<evidence type="ECO:0000259" key="2">
    <source>
        <dbReference type="PROSITE" id="PS51471"/>
    </source>
</evidence>
<dbReference type="KEGG" id="slb:AWJ20_2822"/>
<comment type="similarity">
    <text evidence="1">Belongs to the iron/ascorbate-dependent oxidoreductase family.</text>
</comment>
<dbReference type="EMBL" id="CP014503">
    <property type="protein sequence ID" value="ANB15198.1"/>
    <property type="molecule type" value="Genomic_DNA"/>
</dbReference>
<dbReference type="InterPro" id="IPR027443">
    <property type="entry name" value="IPNS-like_sf"/>
</dbReference>
<evidence type="ECO:0000313" key="4">
    <source>
        <dbReference type="Proteomes" id="UP000189580"/>
    </source>
</evidence>
<protein>
    <recommendedName>
        <fullName evidence="2">Fe2OG dioxygenase domain-containing protein</fullName>
    </recommendedName>
</protein>
<accession>A0A167FEH8</accession>
<dbReference type="InterPro" id="IPR044861">
    <property type="entry name" value="IPNS-like_FE2OG_OXY"/>
</dbReference>
<dbReference type="GO" id="GO:0046872">
    <property type="term" value="F:metal ion binding"/>
    <property type="evidence" value="ECO:0007669"/>
    <property type="project" value="UniProtKB-KW"/>
</dbReference>
<dbReference type="PROSITE" id="PS51471">
    <property type="entry name" value="FE2OG_OXY"/>
    <property type="match status" value="1"/>
</dbReference>
<gene>
    <name evidence="3" type="ORF">AWJ20_2822</name>
</gene>
<dbReference type="Pfam" id="PF14226">
    <property type="entry name" value="DIOX_N"/>
    <property type="match status" value="1"/>
</dbReference>
<dbReference type="GO" id="GO:0016491">
    <property type="term" value="F:oxidoreductase activity"/>
    <property type="evidence" value="ECO:0007669"/>
    <property type="project" value="UniProtKB-KW"/>
</dbReference>
<feature type="domain" description="Fe2OG dioxygenase" evidence="2">
    <location>
        <begin position="175"/>
        <end position="278"/>
    </location>
</feature>
<keyword evidence="1" id="KW-0560">Oxidoreductase</keyword>
<reference evidence="3 4" key="1">
    <citation type="submission" date="2016-02" db="EMBL/GenBank/DDBJ databases">
        <title>Complete genome sequence and transcriptome regulation of the pentose utilising yeast Sugiyamaella lignohabitans.</title>
        <authorList>
            <person name="Bellasio M."/>
            <person name="Peymann A."/>
            <person name="Valli M."/>
            <person name="Sipitzky M."/>
            <person name="Graf A."/>
            <person name="Sauer M."/>
            <person name="Marx H."/>
            <person name="Mattanovich D."/>
        </authorList>
    </citation>
    <scope>NUCLEOTIDE SEQUENCE [LARGE SCALE GENOMIC DNA]</scope>
    <source>
        <strain evidence="3 4">CBS 10342</strain>
    </source>
</reference>
<dbReference type="Gene3D" id="2.60.120.330">
    <property type="entry name" value="B-lactam Antibiotic, Isopenicillin N Synthase, Chain"/>
    <property type="match status" value="1"/>
</dbReference>
<dbReference type="GeneID" id="30034776"/>
<name>A0A167FEH8_9ASCO</name>
<keyword evidence="1" id="KW-0408">Iron</keyword>
<dbReference type="OrthoDB" id="288590at2759"/>
<sequence length="357" mass="39388">MTAAFKSLPIIDISLAKDPQTKTQLLADIKDALFRVGFLYLVNHGLEQETEKLMGLLPQAFAAPDSEKAKIDMVTNSHFVGYSKLGAEITARATDIREQFDFGSATTTTNEDTENQQWKRIQGPSLFLPDSIVPGFKDTVTTYIDDMGHLASYFLELVAESLNLPPTSFKEFEGEMNRLKLVKYPPVTADAPSKQGVGPHKDSSGMLTFVLQDSVGGLQVLNSEGEWIDATPIANSFVVNIAQGFEALTGGRCGATTHRVISPANGATRYSIPYFHSVRLNLTLQDINEQLKFIHGKIPEPSDAGKRRVDVPSEFLDPKYSCVSWWCCLRRLGLCPRPRGSSRYARVGSVGIESFLY</sequence>
<evidence type="ECO:0000313" key="3">
    <source>
        <dbReference type="EMBL" id="ANB15198.1"/>
    </source>
</evidence>
<keyword evidence="1" id="KW-0479">Metal-binding</keyword>
<dbReference type="InterPro" id="IPR005123">
    <property type="entry name" value="Oxoglu/Fe-dep_dioxygenase_dom"/>
</dbReference>
<proteinExistence type="inferred from homology"/>
<dbReference type="Pfam" id="PF03171">
    <property type="entry name" value="2OG-FeII_Oxy"/>
    <property type="match status" value="1"/>
</dbReference>
<keyword evidence="4" id="KW-1185">Reference proteome</keyword>
<dbReference type="InterPro" id="IPR026992">
    <property type="entry name" value="DIOX_N"/>
</dbReference>
<dbReference type="GO" id="GO:0044283">
    <property type="term" value="P:small molecule biosynthetic process"/>
    <property type="evidence" value="ECO:0007669"/>
    <property type="project" value="UniProtKB-ARBA"/>
</dbReference>